<protein>
    <submittedName>
        <fullName evidence="1">Uncharacterized protein</fullName>
    </submittedName>
</protein>
<gene>
    <name evidence="1" type="ORF">ACHAWU_008392</name>
</gene>
<comment type="caution">
    <text evidence="1">The sequence shown here is derived from an EMBL/GenBank/DDBJ whole genome shotgun (WGS) entry which is preliminary data.</text>
</comment>
<dbReference type="Proteomes" id="UP001530293">
    <property type="component" value="Unassembled WGS sequence"/>
</dbReference>
<sequence>MPTSQHHWMRSQLRHGSLLAVRARPIPDETFTGDDDDYTVEVCIRRKKLAAAWGLMKSCDVDLWTDVCDLYALIVAVEQNPGKFEDYAQVRIEAAEAKALMHNAQLLRAVETIEDYNEGEWAQEQSRACVRRGSLMVVHEHHHDAETRLEAKVRHLEHAHAWELMKSCDNDKWAAVCHYHEEQRKSEKANLLLDSGQVFLGHITPMHNSFRQMQDGERKVAPSDLKLRPVACNVRFPTRKPHERNGSCSHAA</sequence>
<proteinExistence type="predicted"/>
<dbReference type="EMBL" id="JALLBG020000268">
    <property type="protein sequence ID" value="KAL3757231.1"/>
    <property type="molecule type" value="Genomic_DNA"/>
</dbReference>
<name>A0ABD3LZT1_9STRA</name>
<dbReference type="AlphaFoldDB" id="A0ABD3LZT1"/>
<organism evidence="1 2">
    <name type="scientific">Discostella pseudostelligera</name>
    <dbReference type="NCBI Taxonomy" id="259834"/>
    <lineage>
        <taxon>Eukaryota</taxon>
        <taxon>Sar</taxon>
        <taxon>Stramenopiles</taxon>
        <taxon>Ochrophyta</taxon>
        <taxon>Bacillariophyta</taxon>
        <taxon>Coscinodiscophyceae</taxon>
        <taxon>Thalassiosirophycidae</taxon>
        <taxon>Stephanodiscales</taxon>
        <taxon>Stephanodiscaceae</taxon>
        <taxon>Discostella</taxon>
    </lineage>
</organism>
<reference evidence="1 2" key="1">
    <citation type="submission" date="2024-10" db="EMBL/GenBank/DDBJ databases">
        <title>Updated reference genomes for cyclostephanoid diatoms.</title>
        <authorList>
            <person name="Roberts W.R."/>
            <person name="Alverson A.J."/>
        </authorList>
    </citation>
    <scope>NUCLEOTIDE SEQUENCE [LARGE SCALE GENOMIC DNA]</scope>
    <source>
        <strain evidence="1 2">AJA232-27</strain>
    </source>
</reference>
<evidence type="ECO:0000313" key="2">
    <source>
        <dbReference type="Proteomes" id="UP001530293"/>
    </source>
</evidence>
<evidence type="ECO:0000313" key="1">
    <source>
        <dbReference type="EMBL" id="KAL3757231.1"/>
    </source>
</evidence>
<keyword evidence="2" id="KW-1185">Reference proteome</keyword>
<accession>A0ABD3LZT1</accession>